<dbReference type="InterPro" id="IPR036291">
    <property type="entry name" value="NAD(P)-bd_dom_sf"/>
</dbReference>
<dbReference type="AlphaFoldDB" id="A0A5N5SLD8"/>
<evidence type="ECO:0000259" key="1">
    <source>
        <dbReference type="Pfam" id="PF01408"/>
    </source>
</evidence>
<dbReference type="GO" id="GO:0000166">
    <property type="term" value="F:nucleotide binding"/>
    <property type="evidence" value="ECO:0007669"/>
    <property type="project" value="InterPro"/>
</dbReference>
<dbReference type="Pfam" id="PF01408">
    <property type="entry name" value="GFO_IDH_MocA"/>
    <property type="match status" value="1"/>
</dbReference>
<dbReference type="EMBL" id="SEYY01023955">
    <property type="protein sequence ID" value="KAB7494518.1"/>
    <property type="molecule type" value="Genomic_DNA"/>
</dbReference>
<dbReference type="InterPro" id="IPR000683">
    <property type="entry name" value="Gfo/Idh/MocA-like_OxRdtase_N"/>
</dbReference>
<feature type="domain" description="Gfo/Idh/MocA-like oxidoreductase N-terminal" evidence="1">
    <location>
        <begin position="2"/>
        <end position="69"/>
    </location>
</feature>
<dbReference type="InterPro" id="IPR051450">
    <property type="entry name" value="Gfo/Idh/MocA_Oxidoreductases"/>
</dbReference>
<organism evidence="2 3">
    <name type="scientific">Armadillidium nasatum</name>
    <dbReference type="NCBI Taxonomy" id="96803"/>
    <lineage>
        <taxon>Eukaryota</taxon>
        <taxon>Metazoa</taxon>
        <taxon>Ecdysozoa</taxon>
        <taxon>Arthropoda</taxon>
        <taxon>Crustacea</taxon>
        <taxon>Multicrustacea</taxon>
        <taxon>Malacostraca</taxon>
        <taxon>Eumalacostraca</taxon>
        <taxon>Peracarida</taxon>
        <taxon>Isopoda</taxon>
        <taxon>Oniscidea</taxon>
        <taxon>Crinocheta</taxon>
        <taxon>Armadillidiidae</taxon>
        <taxon>Armadillidium</taxon>
    </lineage>
</organism>
<comment type="caution">
    <text evidence="2">The sequence shown here is derived from an EMBL/GenBank/DDBJ whole genome shotgun (WGS) entry which is preliminary data.</text>
</comment>
<dbReference type="PANTHER" id="PTHR43377:SF2">
    <property type="entry name" value="BINDING ROSSMANN FOLD OXIDOREDUCTASE, PUTATIVE (AFU_ORTHOLOGUE AFUA_4G00560)-RELATED"/>
    <property type="match status" value="1"/>
</dbReference>
<dbReference type="OrthoDB" id="2129491at2759"/>
<dbReference type="SUPFAM" id="SSF51735">
    <property type="entry name" value="NAD(P)-binding Rossmann-fold domains"/>
    <property type="match status" value="1"/>
</dbReference>
<evidence type="ECO:0000313" key="3">
    <source>
        <dbReference type="Proteomes" id="UP000326759"/>
    </source>
</evidence>
<gene>
    <name evidence="2" type="ORF">Anas_00382</name>
</gene>
<dbReference type="Gene3D" id="3.40.50.720">
    <property type="entry name" value="NAD(P)-binding Rossmann-like Domain"/>
    <property type="match status" value="1"/>
</dbReference>
<keyword evidence="3" id="KW-1185">Reference proteome</keyword>
<proteinExistence type="predicted"/>
<accession>A0A5N5SLD8</accession>
<reference evidence="2 3" key="1">
    <citation type="journal article" date="2019" name="PLoS Biol.">
        <title>Sex chromosomes control vertical transmission of feminizing Wolbachia symbionts in an isopod.</title>
        <authorList>
            <person name="Becking T."/>
            <person name="Chebbi M.A."/>
            <person name="Giraud I."/>
            <person name="Moumen B."/>
            <person name="Laverre T."/>
            <person name="Caubet Y."/>
            <person name="Peccoud J."/>
            <person name="Gilbert C."/>
            <person name="Cordaux R."/>
        </authorList>
    </citation>
    <scope>NUCLEOTIDE SEQUENCE [LARGE SCALE GENOMIC DNA]</scope>
    <source>
        <strain evidence="2">ANa2</strain>
        <tissue evidence="2">Whole body excluding digestive tract and cuticle</tissue>
    </source>
</reference>
<feature type="non-terminal residue" evidence="2">
    <location>
        <position position="1"/>
    </location>
</feature>
<evidence type="ECO:0000313" key="2">
    <source>
        <dbReference type="EMBL" id="KAB7494518.1"/>
    </source>
</evidence>
<dbReference type="Proteomes" id="UP000326759">
    <property type="component" value="Unassembled WGS sequence"/>
</dbReference>
<protein>
    <submittedName>
        <fullName evidence="2">UDP-N-acetylglucosamine 3-dehydrogenase</fullName>
    </submittedName>
</protein>
<sequence>LFSSWEDVCNIEKFADIAIICTQDRDHVGPAVALAEKGYNILLEKPMSVTADDCKKIFKTCRKNDVMLGICYVLRYHPSVRKLKSLIEGDLIGEVVHVTGPKNQRAHSRYWQNVPMTLTLYIT</sequence>
<name>A0A5N5SLD8_9CRUS</name>
<dbReference type="PANTHER" id="PTHR43377">
    <property type="entry name" value="BILIVERDIN REDUCTASE A"/>
    <property type="match status" value="1"/>
</dbReference>